<sequence length="153" mass="16474">MIKCGAPTMRESEGRAGSTTRREVGEARKRGVACNKRVREAARGREDASFARYDVVALCVVAEAGAENRNSPTRNCESCTPQLVSLAPLSGSNATPNLNRTCKFTFSRLRFSAPLGSNPAACWLPTPPGRQTSTNPPNLPMLQRLPLTASLDL</sequence>
<name>A0A4Y7PNV9_9AGAM</name>
<gene>
    <name evidence="2" type="ORF">BD410DRAFT_888660</name>
</gene>
<evidence type="ECO:0000256" key="1">
    <source>
        <dbReference type="SAM" id="MobiDB-lite"/>
    </source>
</evidence>
<dbReference type="AlphaFoldDB" id="A0A4Y7PNV9"/>
<dbReference type="Proteomes" id="UP000294933">
    <property type="component" value="Unassembled WGS sequence"/>
</dbReference>
<feature type="region of interest" description="Disordered" evidence="1">
    <location>
        <begin position="1"/>
        <end position="28"/>
    </location>
</feature>
<dbReference type="VEuPathDB" id="FungiDB:BD410DRAFT_888660"/>
<evidence type="ECO:0000313" key="3">
    <source>
        <dbReference type="Proteomes" id="UP000294933"/>
    </source>
</evidence>
<dbReference type="EMBL" id="ML170241">
    <property type="protein sequence ID" value="TDL16532.1"/>
    <property type="molecule type" value="Genomic_DNA"/>
</dbReference>
<protein>
    <submittedName>
        <fullName evidence="2">Uncharacterized protein</fullName>
    </submittedName>
</protein>
<reference evidence="2 3" key="1">
    <citation type="submission" date="2018-06" db="EMBL/GenBank/DDBJ databases">
        <title>A transcriptomic atlas of mushroom development highlights an independent origin of complex multicellularity.</title>
        <authorList>
            <consortium name="DOE Joint Genome Institute"/>
            <person name="Krizsan K."/>
            <person name="Almasi E."/>
            <person name="Merenyi Z."/>
            <person name="Sahu N."/>
            <person name="Viragh M."/>
            <person name="Koszo T."/>
            <person name="Mondo S."/>
            <person name="Kiss B."/>
            <person name="Balint B."/>
            <person name="Kues U."/>
            <person name="Barry K."/>
            <person name="Hegedus J.C."/>
            <person name="Henrissat B."/>
            <person name="Johnson J."/>
            <person name="Lipzen A."/>
            <person name="Ohm R."/>
            <person name="Nagy I."/>
            <person name="Pangilinan J."/>
            <person name="Yan J."/>
            <person name="Xiong Y."/>
            <person name="Grigoriev I.V."/>
            <person name="Hibbett D.S."/>
            <person name="Nagy L.G."/>
        </authorList>
    </citation>
    <scope>NUCLEOTIDE SEQUENCE [LARGE SCALE GENOMIC DNA]</scope>
    <source>
        <strain evidence="2 3">SZMC22713</strain>
    </source>
</reference>
<proteinExistence type="predicted"/>
<organism evidence="2 3">
    <name type="scientific">Rickenella mellea</name>
    <dbReference type="NCBI Taxonomy" id="50990"/>
    <lineage>
        <taxon>Eukaryota</taxon>
        <taxon>Fungi</taxon>
        <taxon>Dikarya</taxon>
        <taxon>Basidiomycota</taxon>
        <taxon>Agaricomycotina</taxon>
        <taxon>Agaricomycetes</taxon>
        <taxon>Hymenochaetales</taxon>
        <taxon>Rickenellaceae</taxon>
        <taxon>Rickenella</taxon>
    </lineage>
</organism>
<accession>A0A4Y7PNV9</accession>
<evidence type="ECO:0000313" key="2">
    <source>
        <dbReference type="EMBL" id="TDL16532.1"/>
    </source>
</evidence>
<keyword evidence="3" id="KW-1185">Reference proteome</keyword>
<feature type="compositionally biased region" description="Basic and acidic residues" evidence="1">
    <location>
        <begin position="10"/>
        <end position="28"/>
    </location>
</feature>